<comment type="caution">
    <text evidence="2">The sequence shown here is derived from an EMBL/GenBank/DDBJ whole genome shotgun (WGS) entry which is preliminary data.</text>
</comment>
<dbReference type="STRING" id="1802662.A2736_00335"/>
<reference evidence="2 3" key="1">
    <citation type="journal article" date="2016" name="Nat. Commun.">
        <title>Thousands of microbial genomes shed light on interconnected biogeochemical processes in an aquifer system.</title>
        <authorList>
            <person name="Anantharaman K."/>
            <person name="Brown C.T."/>
            <person name="Hug L.A."/>
            <person name="Sharon I."/>
            <person name="Castelle C.J."/>
            <person name="Probst A.J."/>
            <person name="Thomas B.C."/>
            <person name="Singh A."/>
            <person name="Wilkins M.J."/>
            <person name="Karaoz U."/>
            <person name="Brodie E.L."/>
            <person name="Williams K.H."/>
            <person name="Hubbard S.S."/>
            <person name="Banfield J.F."/>
        </authorList>
    </citation>
    <scope>NUCLEOTIDE SEQUENCE [LARGE SCALE GENOMIC DNA]</scope>
</reference>
<evidence type="ECO:0000256" key="1">
    <source>
        <dbReference type="SAM" id="Phobius"/>
    </source>
</evidence>
<sequence length="132" mass="14835">MSFLKDIKNQPQATKEIMFGLSVVITVSLAGMVWFNSFQKNVYVMLNPDKETEQKFFAGGNPRFAHLYDEKTTDIPSLFSNIGQTGKDLKAAVLNMFNIGGDLEINSKEESLSPREENLNIRTYLLPLAGKK</sequence>
<dbReference type="Proteomes" id="UP000177503">
    <property type="component" value="Unassembled WGS sequence"/>
</dbReference>
<keyword evidence="1" id="KW-0812">Transmembrane</keyword>
<keyword evidence="1" id="KW-0472">Membrane</keyword>
<dbReference type="AlphaFoldDB" id="A0A1F8EHY2"/>
<protein>
    <submittedName>
        <fullName evidence="2">Uncharacterized protein</fullName>
    </submittedName>
</protein>
<gene>
    <name evidence="2" type="ORF">A2736_00335</name>
</gene>
<proteinExistence type="predicted"/>
<dbReference type="EMBL" id="MGJC01000022">
    <property type="protein sequence ID" value="OGM99655.1"/>
    <property type="molecule type" value="Genomic_DNA"/>
</dbReference>
<organism evidence="2 3">
    <name type="scientific">Candidatus Yanofskybacteria bacterium RIFCSPHIGHO2_01_FULL_41_27</name>
    <dbReference type="NCBI Taxonomy" id="1802662"/>
    <lineage>
        <taxon>Bacteria</taxon>
        <taxon>Candidatus Yanofskyibacteriota</taxon>
    </lineage>
</organism>
<evidence type="ECO:0000313" key="2">
    <source>
        <dbReference type="EMBL" id="OGM99655.1"/>
    </source>
</evidence>
<accession>A0A1F8EHY2</accession>
<name>A0A1F8EHY2_9BACT</name>
<keyword evidence="1" id="KW-1133">Transmembrane helix</keyword>
<feature type="transmembrane region" description="Helical" evidence="1">
    <location>
        <begin position="17"/>
        <end position="35"/>
    </location>
</feature>
<evidence type="ECO:0000313" key="3">
    <source>
        <dbReference type="Proteomes" id="UP000177503"/>
    </source>
</evidence>